<dbReference type="GO" id="GO:0016758">
    <property type="term" value="F:hexosyltransferase activity"/>
    <property type="evidence" value="ECO:0007669"/>
    <property type="project" value="UniProtKB-ARBA"/>
</dbReference>
<evidence type="ECO:0000313" key="3">
    <source>
        <dbReference type="Proteomes" id="UP000184236"/>
    </source>
</evidence>
<gene>
    <name evidence="2" type="ORF">SAMN05444408_11740</name>
</gene>
<dbReference type="RefSeq" id="WP_072886001.1">
    <property type="nucleotide sequence ID" value="NZ_FQVO01000017.1"/>
</dbReference>
<dbReference type="SUPFAM" id="SSF53448">
    <property type="entry name" value="Nucleotide-diphospho-sugar transferases"/>
    <property type="match status" value="1"/>
</dbReference>
<dbReference type="OrthoDB" id="597270at2"/>
<dbReference type="CDD" id="cd00761">
    <property type="entry name" value="Glyco_tranf_GTA_type"/>
    <property type="match status" value="1"/>
</dbReference>
<sequence>MISVIIPMFNAEKTIIRALDSVRNQDYDLDQFEIIIINDGSADNSKTLVENYRDIHPEMHIKIISQENGGVSKARNAGLKAATGNYIAFLDSDDEWLPAKTQKQMRFLEDKTLNVDFITSLRNGEKIWFPYKKNAINLAKITLRKLLLRVDGQTSTAIFKKKVLENTGFFDENQQYSEDANYWMKISKNNSMYILGEELVFTGGGKRSFGVSGLSANLPEMEKGIQKNLHEMYLSRRIHYFEYILFFIFSKLKYIVRIFKTKI</sequence>
<keyword evidence="2" id="KW-0808">Transferase</keyword>
<dbReference type="STRING" id="1302685.SAMN05444408_11740"/>
<feature type="domain" description="Glycosyltransferase 2-like" evidence="1">
    <location>
        <begin position="3"/>
        <end position="166"/>
    </location>
</feature>
<dbReference type="PANTHER" id="PTHR22916:SF3">
    <property type="entry name" value="UDP-GLCNAC:BETAGAL BETA-1,3-N-ACETYLGLUCOSAMINYLTRANSFERASE-LIKE PROTEIN 1"/>
    <property type="match status" value="1"/>
</dbReference>
<dbReference type="InterPro" id="IPR001173">
    <property type="entry name" value="Glyco_trans_2-like"/>
</dbReference>
<name>A0A1M5B783_9FLAO</name>
<evidence type="ECO:0000313" key="2">
    <source>
        <dbReference type="EMBL" id="SHF38383.1"/>
    </source>
</evidence>
<reference evidence="3" key="1">
    <citation type="submission" date="2016-11" db="EMBL/GenBank/DDBJ databases">
        <authorList>
            <person name="Varghese N."/>
            <person name="Submissions S."/>
        </authorList>
    </citation>
    <scope>NUCLEOTIDE SEQUENCE [LARGE SCALE GENOMIC DNA]</scope>
    <source>
        <strain evidence="3">DSM 26898</strain>
    </source>
</reference>
<dbReference type="Proteomes" id="UP000184236">
    <property type="component" value="Unassembled WGS sequence"/>
</dbReference>
<proteinExistence type="predicted"/>
<protein>
    <submittedName>
        <fullName evidence="2">Glycosyltransferase involved in cell wall bisynthesis</fullName>
    </submittedName>
</protein>
<dbReference type="PANTHER" id="PTHR22916">
    <property type="entry name" value="GLYCOSYLTRANSFERASE"/>
    <property type="match status" value="1"/>
</dbReference>
<dbReference type="InterPro" id="IPR029044">
    <property type="entry name" value="Nucleotide-diphossugar_trans"/>
</dbReference>
<accession>A0A1M5B783</accession>
<organism evidence="2 3">
    <name type="scientific">Chryseobacterium takakiae</name>
    <dbReference type="NCBI Taxonomy" id="1302685"/>
    <lineage>
        <taxon>Bacteria</taxon>
        <taxon>Pseudomonadati</taxon>
        <taxon>Bacteroidota</taxon>
        <taxon>Flavobacteriia</taxon>
        <taxon>Flavobacteriales</taxon>
        <taxon>Weeksellaceae</taxon>
        <taxon>Chryseobacterium group</taxon>
        <taxon>Chryseobacterium</taxon>
    </lineage>
</organism>
<dbReference type="EMBL" id="FQVO01000017">
    <property type="protein sequence ID" value="SHF38383.1"/>
    <property type="molecule type" value="Genomic_DNA"/>
</dbReference>
<dbReference type="AlphaFoldDB" id="A0A1M5B783"/>
<dbReference type="Gene3D" id="3.90.550.10">
    <property type="entry name" value="Spore Coat Polysaccharide Biosynthesis Protein SpsA, Chain A"/>
    <property type="match status" value="1"/>
</dbReference>
<evidence type="ECO:0000259" key="1">
    <source>
        <dbReference type="Pfam" id="PF00535"/>
    </source>
</evidence>
<keyword evidence="3" id="KW-1185">Reference proteome</keyword>
<dbReference type="Pfam" id="PF00535">
    <property type="entry name" value="Glycos_transf_2"/>
    <property type="match status" value="1"/>
</dbReference>